<protein>
    <recommendedName>
        <fullName evidence="6">LysM domain-containing protein</fullName>
    </recommendedName>
</protein>
<feature type="compositionally biased region" description="Basic and acidic residues" evidence="1">
    <location>
        <begin position="1"/>
        <end position="19"/>
    </location>
</feature>
<feature type="region of interest" description="Disordered" evidence="1">
    <location>
        <begin position="1"/>
        <end position="21"/>
    </location>
</feature>
<evidence type="ECO:0008006" key="6">
    <source>
        <dbReference type="Google" id="ProtNLM"/>
    </source>
</evidence>
<organism evidence="3 5">
    <name type="scientific">Chryseobacterium contaminans</name>
    <dbReference type="NCBI Taxonomy" id="1423959"/>
    <lineage>
        <taxon>Bacteria</taxon>
        <taxon>Pseudomonadati</taxon>
        <taxon>Bacteroidota</taxon>
        <taxon>Flavobacteriia</taxon>
        <taxon>Flavobacteriales</taxon>
        <taxon>Weeksellaceae</taxon>
        <taxon>Chryseobacterium group</taxon>
        <taxon>Chryseobacterium</taxon>
    </lineage>
</organism>
<dbReference type="OrthoDB" id="1267051at2"/>
<keyword evidence="4" id="KW-1185">Reference proteome</keyword>
<evidence type="ECO:0000313" key="2">
    <source>
        <dbReference type="EMBL" id="OCA79306.1"/>
    </source>
</evidence>
<dbReference type="RefSeq" id="WP_066693969.1">
    <property type="nucleotide sequence ID" value="NZ_FRBM01000009.1"/>
</dbReference>
<evidence type="ECO:0000313" key="5">
    <source>
        <dbReference type="Proteomes" id="UP000184069"/>
    </source>
</evidence>
<sequence length="376" mass="43331">MKKNISDHADSVDKSDPTDKQNFYVVKPDETLESISRDLMLENPQYLQEYHNQRCSFLDIIPDDGKLRLLQKLCIPGSKEILKMNALIREKGEGLYQQFPNGKIPFNAEAFSGEYKIRQTESDDGAQKSEYAYSIHFNYIKKEENRYCIHFSMSDFTKDGEELEQKINTLASAFARIIYPVTLVIDESGKFVAAETHQEVQHIINEIEALKKYHQGAYASMHIDQMKDKMADSKNIYSSLKRILPIQFLFGCFYQARYTISGFASPYTDEFSWLAPASPIRMEIVNQTLSEKDSGFLEVLQTGRSVDYRTVEQLFDYDWEYDLLEKPHSKSLSANHSAAYILSAEDFSVQKLKAEFDIQIADYEKSVTFELEKLAG</sequence>
<dbReference type="STRING" id="1423959.SAMN05444407_109153"/>
<dbReference type="EMBL" id="FRBM01000009">
    <property type="protein sequence ID" value="SHM10487.1"/>
    <property type="molecule type" value="Genomic_DNA"/>
</dbReference>
<evidence type="ECO:0000256" key="1">
    <source>
        <dbReference type="SAM" id="MobiDB-lite"/>
    </source>
</evidence>
<accession>A0A1M7G3F5</accession>
<name>A0A1M7G3F5_9FLAO</name>
<dbReference type="EMBL" id="MAYF01000098">
    <property type="protein sequence ID" value="OCA79306.1"/>
    <property type="molecule type" value="Genomic_DNA"/>
</dbReference>
<dbReference type="AlphaFoldDB" id="A0A1M7G3F5"/>
<evidence type="ECO:0000313" key="3">
    <source>
        <dbReference type="EMBL" id="SHM10487.1"/>
    </source>
</evidence>
<dbReference type="Proteomes" id="UP000184069">
    <property type="component" value="Unassembled WGS sequence"/>
</dbReference>
<dbReference type="Proteomes" id="UP000093508">
    <property type="component" value="Unassembled WGS sequence"/>
</dbReference>
<proteinExistence type="predicted"/>
<gene>
    <name evidence="2" type="ORF">BBH99_19425</name>
    <name evidence="3" type="ORF">SAMN05444407_109153</name>
</gene>
<reference evidence="3 5" key="2">
    <citation type="submission" date="2016-11" db="EMBL/GenBank/DDBJ databases">
        <authorList>
            <person name="Jaros S."/>
            <person name="Januszkiewicz K."/>
            <person name="Wedrychowicz H."/>
        </authorList>
    </citation>
    <scope>NUCLEOTIDE SEQUENCE [LARGE SCALE GENOMIC DNA]</scope>
    <source>
        <strain evidence="3 5">DSM 27621</strain>
    </source>
</reference>
<reference evidence="2 4" key="1">
    <citation type="submission" date="2016-07" db="EMBL/GenBank/DDBJ databases">
        <authorList>
            <person name="Jeong J.-J."/>
            <person name="Kim D.W."/>
            <person name="Sang M.K."/>
            <person name="Choi I.-G."/>
            <person name="Kim K.D."/>
        </authorList>
    </citation>
    <scope>NUCLEOTIDE SEQUENCE [LARGE SCALE GENOMIC DNA]</scope>
    <source>
        <strain evidence="2 4">C-26</strain>
    </source>
</reference>
<evidence type="ECO:0000313" key="4">
    <source>
        <dbReference type="Proteomes" id="UP000093508"/>
    </source>
</evidence>